<evidence type="ECO:0000256" key="6">
    <source>
        <dbReference type="SAM" id="MobiDB-lite"/>
    </source>
</evidence>
<keyword evidence="5 7" id="KW-0472">Membrane</keyword>
<keyword evidence="2 7" id="KW-0812">Transmembrane</keyword>
<feature type="region of interest" description="Disordered" evidence="6">
    <location>
        <begin position="1"/>
        <end position="159"/>
    </location>
</feature>
<accession>A0AAV7T004</accession>
<comment type="subcellular location">
    <subcellularLocation>
        <location evidence="1">Membrane</location>
        <topology evidence="1">Single-pass membrane protein</topology>
    </subcellularLocation>
</comment>
<feature type="compositionally biased region" description="Acidic residues" evidence="6">
    <location>
        <begin position="514"/>
        <end position="523"/>
    </location>
</feature>
<feature type="compositionally biased region" description="Polar residues" evidence="6">
    <location>
        <begin position="78"/>
        <end position="87"/>
    </location>
</feature>
<name>A0AAV7T004_PLEWA</name>
<evidence type="ECO:0008006" key="10">
    <source>
        <dbReference type="Google" id="ProtNLM"/>
    </source>
</evidence>
<comment type="caution">
    <text evidence="8">The sequence shown here is derived from an EMBL/GenBank/DDBJ whole genome shotgun (WGS) entry which is preliminary data.</text>
</comment>
<evidence type="ECO:0000313" key="9">
    <source>
        <dbReference type="Proteomes" id="UP001066276"/>
    </source>
</evidence>
<evidence type="ECO:0000256" key="3">
    <source>
        <dbReference type="ARBA" id="ARBA00022729"/>
    </source>
</evidence>
<feature type="transmembrane region" description="Helical" evidence="7">
    <location>
        <begin position="388"/>
        <end position="410"/>
    </location>
</feature>
<feature type="compositionally biased region" description="Basic and acidic residues" evidence="6">
    <location>
        <begin position="1"/>
        <end position="71"/>
    </location>
</feature>
<evidence type="ECO:0000256" key="4">
    <source>
        <dbReference type="ARBA" id="ARBA00022989"/>
    </source>
</evidence>
<evidence type="ECO:0000256" key="1">
    <source>
        <dbReference type="ARBA" id="ARBA00004167"/>
    </source>
</evidence>
<dbReference type="Proteomes" id="UP001066276">
    <property type="component" value="Chromosome 4_1"/>
</dbReference>
<keyword evidence="4 7" id="KW-1133">Transmembrane helix</keyword>
<dbReference type="GO" id="GO:0007165">
    <property type="term" value="P:signal transduction"/>
    <property type="evidence" value="ECO:0007669"/>
    <property type="project" value="TreeGrafter"/>
</dbReference>
<evidence type="ECO:0000256" key="7">
    <source>
        <dbReference type="SAM" id="Phobius"/>
    </source>
</evidence>
<dbReference type="Gene3D" id="3.80.10.10">
    <property type="entry name" value="Ribonuclease Inhibitor"/>
    <property type="match status" value="1"/>
</dbReference>
<dbReference type="PANTHER" id="PTHR24365">
    <property type="entry name" value="TOLL-LIKE RECEPTOR"/>
    <property type="match status" value="1"/>
</dbReference>
<evidence type="ECO:0000256" key="2">
    <source>
        <dbReference type="ARBA" id="ARBA00022692"/>
    </source>
</evidence>
<proteinExistence type="predicted"/>
<evidence type="ECO:0000256" key="5">
    <source>
        <dbReference type="ARBA" id="ARBA00023136"/>
    </source>
</evidence>
<dbReference type="InterPro" id="IPR032675">
    <property type="entry name" value="LRR_dom_sf"/>
</dbReference>
<reference evidence="8" key="1">
    <citation type="journal article" date="2022" name="bioRxiv">
        <title>Sequencing and chromosome-scale assembly of the giantPleurodeles waltlgenome.</title>
        <authorList>
            <person name="Brown T."/>
            <person name="Elewa A."/>
            <person name="Iarovenko S."/>
            <person name="Subramanian E."/>
            <person name="Araus A.J."/>
            <person name="Petzold A."/>
            <person name="Susuki M."/>
            <person name="Suzuki K.-i.T."/>
            <person name="Hayashi T."/>
            <person name="Toyoda A."/>
            <person name="Oliveira C."/>
            <person name="Osipova E."/>
            <person name="Leigh N.D."/>
            <person name="Simon A."/>
            <person name="Yun M.H."/>
        </authorList>
    </citation>
    <scope>NUCLEOTIDE SEQUENCE</scope>
    <source>
        <strain evidence="8">20211129_DDA</strain>
        <tissue evidence="8">Liver</tissue>
    </source>
</reference>
<organism evidence="8 9">
    <name type="scientific">Pleurodeles waltl</name>
    <name type="common">Iberian ribbed newt</name>
    <dbReference type="NCBI Taxonomy" id="8319"/>
    <lineage>
        <taxon>Eukaryota</taxon>
        <taxon>Metazoa</taxon>
        <taxon>Chordata</taxon>
        <taxon>Craniata</taxon>
        <taxon>Vertebrata</taxon>
        <taxon>Euteleostomi</taxon>
        <taxon>Amphibia</taxon>
        <taxon>Batrachia</taxon>
        <taxon>Caudata</taxon>
        <taxon>Salamandroidea</taxon>
        <taxon>Salamandridae</taxon>
        <taxon>Pleurodelinae</taxon>
        <taxon>Pleurodeles</taxon>
    </lineage>
</organism>
<gene>
    <name evidence="8" type="ORF">NDU88_001474</name>
</gene>
<dbReference type="GO" id="GO:0038023">
    <property type="term" value="F:signaling receptor activity"/>
    <property type="evidence" value="ECO:0007669"/>
    <property type="project" value="TreeGrafter"/>
</dbReference>
<keyword evidence="3" id="KW-0732">Signal</keyword>
<dbReference type="PANTHER" id="PTHR24365:SF541">
    <property type="entry name" value="PROTEIN TOLL-RELATED"/>
    <property type="match status" value="1"/>
</dbReference>
<sequence>MKSRTGEGERRKQNWAEKKSARTGKESGNRSREGNKKNTCFEEEGRTTESERESGEVAGRRGSRLGRERARGAGLGLTRTSAGNQSPLRRGGPLQRLCERRSTEQVQGAGERARRQEGYPARQLRTRRHRLREPLQRPETPNSPPQDSSGRRMARRSAPEKGYHLHSVLMCCVLLGLSHTVQGSPDHTCLCNTVTNFTSFRAAPDPDACCLNFTGFAIELLEWSLFSRAAGVRVVDLSNCSISHMVDANSIPNSLEALYLNDNLLEKLPMDFLKDAANLSILHLENNRLVELPQSFLQASNHIQEVYLDFNDLVSIPPGVFKPSLVRLGFSNNSLDCTCSLFNIIDKYPSDNTSSDVLGDLTCSRPKNVRGVNIQNVKKGALCRTHQLTALFICLPLLLLLGVTCCCLCSRKKKDSAVSRQQCHLSTVERNGCKNLMENHHYIQCDMSTPAKKEKNEHVKDQMLTKTSTALLGSSRDLYEKVEIKIGTSGDPSVASEGNLYKETPGVKITALKEEEEEREEGDAAGGSETEAETVSVTEVLKNSTDREKLYMNQSTDYYNLVPAIELEDSDHFEYESIDLQ</sequence>
<dbReference type="GO" id="GO:0005886">
    <property type="term" value="C:plasma membrane"/>
    <property type="evidence" value="ECO:0007669"/>
    <property type="project" value="TreeGrafter"/>
</dbReference>
<dbReference type="EMBL" id="JANPWB010000007">
    <property type="protein sequence ID" value="KAJ1169581.1"/>
    <property type="molecule type" value="Genomic_DNA"/>
</dbReference>
<dbReference type="AlphaFoldDB" id="A0AAV7T004"/>
<feature type="region of interest" description="Disordered" evidence="6">
    <location>
        <begin position="512"/>
        <end position="548"/>
    </location>
</feature>
<keyword evidence="9" id="KW-1185">Reference proteome</keyword>
<dbReference type="SUPFAM" id="SSF52058">
    <property type="entry name" value="L domain-like"/>
    <property type="match status" value="1"/>
</dbReference>
<evidence type="ECO:0000313" key="8">
    <source>
        <dbReference type="EMBL" id="KAJ1169581.1"/>
    </source>
</evidence>
<protein>
    <recommendedName>
        <fullName evidence="10">LRRCT domain-containing protein</fullName>
    </recommendedName>
</protein>